<accession>A0AAE4C6X3</accession>
<dbReference type="AlphaFoldDB" id="A0AAE4C6X3"/>
<dbReference type="EMBL" id="JAVDUI010000001">
    <property type="protein sequence ID" value="MDR6891894.1"/>
    <property type="molecule type" value="Genomic_DNA"/>
</dbReference>
<evidence type="ECO:0000313" key="2">
    <source>
        <dbReference type="Proteomes" id="UP001247307"/>
    </source>
</evidence>
<name>A0AAE4C6X3_9MICC</name>
<organism evidence="1 2">
    <name type="scientific">Falsarthrobacter nasiphocae</name>
    <dbReference type="NCBI Taxonomy" id="189863"/>
    <lineage>
        <taxon>Bacteria</taxon>
        <taxon>Bacillati</taxon>
        <taxon>Actinomycetota</taxon>
        <taxon>Actinomycetes</taxon>
        <taxon>Micrococcales</taxon>
        <taxon>Micrococcaceae</taxon>
        <taxon>Falsarthrobacter</taxon>
    </lineage>
</organism>
<keyword evidence="2" id="KW-1185">Reference proteome</keyword>
<dbReference type="Proteomes" id="UP001247307">
    <property type="component" value="Unassembled WGS sequence"/>
</dbReference>
<protein>
    <submittedName>
        <fullName evidence="1">Nucleotidyltransferase</fullName>
    </submittedName>
</protein>
<proteinExistence type="predicted"/>
<gene>
    <name evidence="1" type="ORF">J2S35_000834</name>
</gene>
<dbReference type="RefSeq" id="WP_309850192.1">
    <property type="nucleotide sequence ID" value="NZ_BAAAIU010000021.1"/>
</dbReference>
<evidence type="ECO:0000313" key="1">
    <source>
        <dbReference type="EMBL" id="MDR6891894.1"/>
    </source>
</evidence>
<comment type="caution">
    <text evidence="1">The sequence shown here is derived from an EMBL/GenBank/DDBJ whole genome shotgun (WGS) entry which is preliminary data.</text>
</comment>
<sequence length="282" mass="30395">MYDLTRVPEGVISPVDDVVRELVTKTGLAPQALMLVGAFARDLHHAAYGHEQLPLRRTTDLDMAISLATWEPFDKARNEFPPLGASGIRCRIAGWPVDCVPFGAVEEPDGEATPRSRGESLSVFGFRSIYAGSSPFTLPSGHPIMVPSPAGYAAVKLCAWLDRVPGCEYKDATDLAAAAYWYANDSGVVDRLYDTKAGYEILEGHDFDVDCAAAALLGLDALGALSRAEQDDLRMRMAGTDAELFTRYFVAPDAGGEVVTRPDLPRRREIAAALLSTCGMIG</sequence>
<reference evidence="1" key="1">
    <citation type="submission" date="2023-07" db="EMBL/GenBank/DDBJ databases">
        <title>Sequencing the genomes of 1000 actinobacteria strains.</title>
        <authorList>
            <person name="Klenk H.-P."/>
        </authorList>
    </citation>
    <scope>NUCLEOTIDE SEQUENCE</scope>
    <source>
        <strain evidence="1">DSM 13988</strain>
    </source>
</reference>